<keyword evidence="2" id="KW-0282">Flagellum</keyword>
<evidence type="ECO:0000313" key="2">
    <source>
        <dbReference type="EMBL" id="OCA53475.1"/>
    </source>
</evidence>
<keyword evidence="1" id="KW-0732">Signal</keyword>
<dbReference type="AlphaFoldDB" id="A0A1B8YEG0"/>
<feature type="chain" id="PRO_5008619756" evidence="1">
    <location>
        <begin position="28"/>
        <end position="146"/>
    </location>
</feature>
<dbReference type="Proteomes" id="UP000092665">
    <property type="component" value="Unassembled WGS sequence"/>
</dbReference>
<protein>
    <submittedName>
        <fullName evidence="2">Flagellar protein FlhE</fullName>
    </submittedName>
</protein>
<gene>
    <name evidence="2" type="ORF">Phpb_03531</name>
</gene>
<keyword evidence="2" id="KW-0969">Cilium</keyword>
<proteinExistence type="predicted"/>
<evidence type="ECO:0000256" key="1">
    <source>
        <dbReference type="SAM" id="SignalP"/>
    </source>
</evidence>
<feature type="signal peptide" evidence="1">
    <location>
        <begin position="1"/>
        <end position="27"/>
    </location>
</feature>
<evidence type="ECO:0000313" key="3">
    <source>
        <dbReference type="Proteomes" id="UP000092665"/>
    </source>
</evidence>
<accession>A0A1B8YEG0</accession>
<keyword evidence="3" id="KW-1185">Reference proteome</keyword>
<reference evidence="3" key="1">
    <citation type="submission" date="2015-11" db="EMBL/GenBank/DDBJ databases">
        <authorList>
            <person name="Tobias N.J."/>
            <person name="Mishra B."/>
            <person name="Gupta D.K."/>
            <person name="Thines M."/>
            <person name="Stinear T.P."/>
            <person name="Bode H.B."/>
        </authorList>
    </citation>
    <scope>NUCLEOTIDE SEQUENCE [LARGE SCALE GENOMIC DNA]</scope>
    <source>
        <strain evidence="3">PB45.5</strain>
    </source>
</reference>
<keyword evidence="2" id="KW-0966">Cell projection</keyword>
<name>A0A1B8YEG0_9GAMM</name>
<organism evidence="2 3">
    <name type="scientific">Photorhabdus namnaonensis</name>
    <dbReference type="NCBI Taxonomy" id="1851568"/>
    <lineage>
        <taxon>Bacteria</taxon>
        <taxon>Pseudomonadati</taxon>
        <taxon>Pseudomonadota</taxon>
        <taxon>Gammaproteobacteria</taxon>
        <taxon>Enterobacterales</taxon>
        <taxon>Morganellaceae</taxon>
        <taxon>Photorhabdus</taxon>
    </lineage>
</organism>
<comment type="caution">
    <text evidence="2">The sequence shown here is derived from an EMBL/GenBank/DDBJ whole genome shotgun (WGS) entry which is preliminary data.</text>
</comment>
<sequence precursor="true">MKLKKKVLTTLCGISSALLLTMFPQTGFTTSWSYTSSITLPTVYSRNFTEIAYLPIVGPTPTTGSITQISWVWSVAGWPANTQGLSVYLCHGDTNSCLDVSRIQRMTTTAFNNRDPAQQFFYALRVASGGTVPVSGQTGTVTVNWE</sequence>
<dbReference type="EMBL" id="LOIC01000082">
    <property type="protein sequence ID" value="OCA53475.1"/>
    <property type="molecule type" value="Genomic_DNA"/>
</dbReference>
<dbReference type="InterPro" id="IPR009420">
    <property type="entry name" value="FlhE"/>
</dbReference>
<dbReference type="Pfam" id="PF06366">
    <property type="entry name" value="FlhE"/>
    <property type="match status" value="1"/>
</dbReference>